<dbReference type="InterPro" id="IPR037165">
    <property type="entry name" value="AldOxase/xan_DH_Mopterin-bd_sf"/>
</dbReference>
<dbReference type="Gene3D" id="3.30.365.10">
    <property type="entry name" value="Aldehyde oxidase/xanthine dehydrogenase, molybdopterin binding domain"/>
    <property type="match status" value="4"/>
</dbReference>
<dbReference type="SMART" id="SM01008">
    <property type="entry name" value="Ald_Xan_dh_C"/>
    <property type="match status" value="1"/>
</dbReference>
<dbReference type="Gene3D" id="3.30.465.10">
    <property type="match status" value="1"/>
</dbReference>
<keyword evidence="5" id="KW-0285">Flavoprotein</keyword>
<keyword evidence="7" id="KW-0479">Metal-binding</keyword>
<dbReference type="Pfam" id="PF03450">
    <property type="entry name" value="CO_deh_flav_C"/>
    <property type="match status" value="1"/>
</dbReference>
<evidence type="ECO:0000256" key="6">
    <source>
        <dbReference type="ARBA" id="ARBA00022714"/>
    </source>
</evidence>
<dbReference type="Gene3D" id="3.90.1170.50">
    <property type="entry name" value="Aldehyde oxidase/xanthine dehydrogenase, a/b hammerhead"/>
    <property type="match status" value="1"/>
</dbReference>
<dbReference type="Pfam" id="PF02738">
    <property type="entry name" value="MoCoBD_1"/>
    <property type="match status" value="1"/>
</dbReference>
<dbReference type="InterPro" id="IPR036884">
    <property type="entry name" value="2Fe-2S-bd_dom_sf"/>
</dbReference>
<evidence type="ECO:0008006" key="17">
    <source>
        <dbReference type="Google" id="ProtNLM"/>
    </source>
</evidence>
<comment type="cofactor">
    <cofactor evidence="1">
        <name>Mo-molybdopterin</name>
        <dbReference type="ChEBI" id="CHEBI:71302"/>
    </cofactor>
</comment>
<evidence type="ECO:0000256" key="1">
    <source>
        <dbReference type="ARBA" id="ARBA00001924"/>
    </source>
</evidence>
<keyword evidence="8" id="KW-0274">FAD</keyword>
<keyword evidence="4" id="KW-0500">Molybdenum</keyword>
<keyword evidence="16" id="KW-1185">Reference proteome</keyword>
<dbReference type="InterPro" id="IPR036318">
    <property type="entry name" value="FAD-bd_PCMH-like_sf"/>
</dbReference>
<dbReference type="Proteomes" id="UP001159427">
    <property type="component" value="Unassembled WGS sequence"/>
</dbReference>
<dbReference type="SUPFAM" id="SSF54292">
    <property type="entry name" value="2Fe-2S ferredoxin-like"/>
    <property type="match status" value="1"/>
</dbReference>
<dbReference type="PIRSF" id="PIRSF000127">
    <property type="entry name" value="Xanthine_DH"/>
    <property type="match status" value="1"/>
</dbReference>
<dbReference type="InterPro" id="IPR036683">
    <property type="entry name" value="CO_DH_flav_C_dom_sf"/>
</dbReference>
<dbReference type="PROSITE" id="PS51085">
    <property type="entry name" value="2FE2S_FER_2"/>
    <property type="match status" value="1"/>
</dbReference>
<dbReference type="EMBL" id="CALNXI010000585">
    <property type="protein sequence ID" value="CAH3029666.1"/>
    <property type="molecule type" value="Genomic_DNA"/>
</dbReference>
<dbReference type="InterPro" id="IPR016169">
    <property type="entry name" value="FAD-bd_PCMH_sub2"/>
</dbReference>
<dbReference type="PANTHER" id="PTHR45444">
    <property type="entry name" value="XANTHINE DEHYDROGENASE"/>
    <property type="match status" value="1"/>
</dbReference>
<dbReference type="Gene3D" id="1.10.150.120">
    <property type="entry name" value="[2Fe-2S]-binding domain"/>
    <property type="match status" value="1"/>
</dbReference>
<dbReference type="PANTHER" id="PTHR45444:SF3">
    <property type="entry name" value="XANTHINE DEHYDROGENASE"/>
    <property type="match status" value="1"/>
</dbReference>
<evidence type="ECO:0000256" key="8">
    <source>
        <dbReference type="ARBA" id="ARBA00022827"/>
    </source>
</evidence>
<comment type="cofactor">
    <cofactor evidence="12">
        <name>[2Fe-2S] cluster</name>
        <dbReference type="ChEBI" id="CHEBI:190135"/>
    </cofactor>
</comment>
<dbReference type="InterPro" id="IPR012675">
    <property type="entry name" value="Beta-grasp_dom_sf"/>
</dbReference>
<dbReference type="InterPro" id="IPR046867">
    <property type="entry name" value="AldOxase/xan_DH_MoCoBD2"/>
</dbReference>
<comment type="similarity">
    <text evidence="3">Belongs to the xanthine dehydrogenase family.</text>
</comment>
<dbReference type="InterPro" id="IPR036856">
    <property type="entry name" value="Ald_Oxase/Xan_DH_a/b_sf"/>
</dbReference>
<evidence type="ECO:0000256" key="11">
    <source>
        <dbReference type="ARBA" id="ARBA00023014"/>
    </source>
</evidence>
<dbReference type="SUPFAM" id="SSF55447">
    <property type="entry name" value="CO dehydrogenase flavoprotein C-terminal domain-like"/>
    <property type="match status" value="1"/>
</dbReference>
<feature type="domain" description="2Fe-2S ferredoxin-type" evidence="13">
    <location>
        <begin position="27"/>
        <end position="114"/>
    </location>
</feature>
<dbReference type="SUPFAM" id="SSF56176">
    <property type="entry name" value="FAD-binding/transporter-associated domain-like"/>
    <property type="match status" value="1"/>
</dbReference>
<evidence type="ECO:0000259" key="13">
    <source>
        <dbReference type="PROSITE" id="PS51085"/>
    </source>
</evidence>
<evidence type="ECO:0000313" key="15">
    <source>
        <dbReference type="EMBL" id="CAH3029666.1"/>
    </source>
</evidence>
<dbReference type="Gene3D" id="3.30.43.10">
    <property type="entry name" value="Uridine Diphospho-n-acetylenolpyruvylglucosamine Reductase, domain 2"/>
    <property type="match status" value="1"/>
</dbReference>
<dbReference type="Pfam" id="PF20256">
    <property type="entry name" value="MoCoBD_2"/>
    <property type="match status" value="1"/>
</dbReference>
<dbReference type="InterPro" id="IPR016166">
    <property type="entry name" value="FAD-bd_PCMH"/>
</dbReference>
<sequence>MARGPCKDKYRTCGKDVSSEFVPFPVGEITFTVNGTQYKVINPDPTMSLNEWIRDQHGLQGTKVMCREGGCGCCVVSVTRNDLSTGKDVIIAVNSCLFPLCASNGAVITTVEGIGNRFDGYHPIQERLADHNGSQCGYCSPGFVMSMYSLLKENRCPSKQEIEDSFDGNMCRCTGYRPILDAMKTFAKSSDPIDIEEINKCSSPCFNKEVNCSRKCVTLSGDREANVLWYCPKSKADLYALMSKHKKHKVRLVAGNTGQGIYKNDGPFDVIIDINQIEELHNVPSNTQVIIKIGAGLSLNSFVSVLNNIASTWEGFNVMADHIRKVANVPVRNVGGIAGNLMLTHAHSGFPSDIFTILEAVGACLIIGDSTTESESQYSLLEFLSLDMTGKVILAVMLPVLSRDYIIFTHKVMPRSQNAHAYVNAGFVAKLDKNTMTLNNVRIVYAGITPFSMHAVKTEAFLTGKNLTKENTLTGALEVLEQEISPHSFPTGSSKKYRKSLALGLFYKFFLSALGDKASARVRSAAMTFIRPISCGAQSYDSKPQQYPLTKPLNKLNAKVQTSGEAQYVSDIPAVPGELHAAFVVSKRGNCKISSVDASEALILPGVVKYITAADIPKGGVNNFMPVSEFEPEEVLCTGNVLFAGQALGLIVADTQRHADEAAKAVKIVYKEQKRPILTIDEAIEANSFFDVNAVEYTSKALDTALKKGDADAAIRNSPHIVQGSVYTGNQFQYHIENQIALCVPEDDSLTVHCATQKIDGTQRAVAKVLNLPIHRVNMSVKRCGGAFGARITRANQVASACAIAAYVTKRPVRLRMDLNTNMQMFGSKEPFKAVYRVGVSEDGKLNGIDLNYYGDCGCSSNDATILYARGWMDNAYFCPNWNIVPHAVRTNKPSNTWCRAPGSSQAVFIMESIVEHVAKTLNKTPEEVRELNLYKNGQVTQTGQKLKDCNISSLWNDLMLSSDFMERKDAIDTFNKNNRWRKRGISVVPLKYGVRWDGRRHTALVSIYHTDGTVAIAHGGIDIGQGINTKVAQVAAHQLKCPLEMIVIKPTTAFTNPNNSSTAASSTSEMCCKAVMECCDVLNKVIDPIRKTMPSGAAWPGLIERCYDNGVHLSATSMYQDPTPPSDTYTYNTYGVTCTEVEVDVLTGEREILRTDILNDCGESKNPVLDIGQVEGAFMMGVGQWLTEKFIYDPQTGRNLSNGTWDYKPPCSKDIPIDFRVSLLKNAPNPLGIIRSKTSGEPAQCMACSCLFAVKHAVEEARAEVGKGEEYFVMNGPSTVEDTQLACLVDPSRFTL</sequence>
<gene>
    <name evidence="15" type="ORF">PEVE_00036534</name>
</gene>
<evidence type="ECO:0000256" key="10">
    <source>
        <dbReference type="ARBA" id="ARBA00023004"/>
    </source>
</evidence>
<evidence type="ECO:0000256" key="5">
    <source>
        <dbReference type="ARBA" id="ARBA00022630"/>
    </source>
</evidence>
<keyword evidence="11" id="KW-0411">Iron-sulfur</keyword>
<dbReference type="InterPro" id="IPR016167">
    <property type="entry name" value="FAD-bd_PCMH_sub1"/>
</dbReference>
<evidence type="ECO:0000259" key="14">
    <source>
        <dbReference type="PROSITE" id="PS51387"/>
    </source>
</evidence>
<dbReference type="InterPro" id="IPR001041">
    <property type="entry name" value="2Fe-2S_ferredoxin-type"/>
</dbReference>
<evidence type="ECO:0000256" key="2">
    <source>
        <dbReference type="ARBA" id="ARBA00001974"/>
    </source>
</evidence>
<dbReference type="InterPro" id="IPR000674">
    <property type="entry name" value="Ald_Oxase/Xan_DH_a/b"/>
</dbReference>
<comment type="cofactor">
    <cofactor evidence="2">
        <name>FAD</name>
        <dbReference type="ChEBI" id="CHEBI:57692"/>
    </cofactor>
</comment>
<organism evidence="15 16">
    <name type="scientific">Porites evermanni</name>
    <dbReference type="NCBI Taxonomy" id="104178"/>
    <lineage>
        <taxon>Eukaryota</taxon>
        <taxon>Metazoa</taxon>
        <taxon>Cnidaria</taxon>
        <taxon>Anthozoa</taxon>
        <taxon>Hexacorallia</taxon>
        <taxon>Scleractinia</taxon>
        <taxon>Fungiina</taxon>
        <taxon>Poritidae</taxon>
        <taxon>Porites</taxon>
    </lineage>
</organism>
<evidence type="ECO:0000256" key="4">
    <source>
        <dbReference type="ARBA" id="ARBA00022505"/>
    </source>
</evidence>
<accession>A0ABN8MLS4</accession>
<dbReference type="Pfam" id="PF01799">
    <property type="entry name" value="Fer2_2"/>
    <property type="match status" value="1"/>
</dbReference>
<reference evidence="15 16" key="1">
    <citation type="submission" date="2022-05" db="EMBL/GenBank/DDBJ databases">
        <authorList>
            <consortium name="Genoscope - CEA"/>
            <person name="William W."/>
        </authorList>
    </citation>
    <scope>NUCLEOTIDE SEQUENCE [LARGE SCALE GENOMIC DNA]</scope>
</reference>
<dbReference type="Pfam" id="PF01315">
    <property type="entry name" value="Ald_Xan_dh_C"/>
    <property type="match status" value="1"/>
</dbReference>
<dbReference type="InterPro" id="IPR002888">
    <property type="entry name" value="2Fe-2S-bd"/>
</dbReference>
<protein>
    <recommendedName>
        <fullName evidence="17">Aldehyde oxidase</fullName>
    </recommendedName>
</protein>
<dbReference type="Pfam" id="PF00111">
    <property type="entry name" value="Fer2"/>
    <property type="match status" value="1"/>
</dbReference>
<dbReference type="InterPro" id="IPR008274">
    <property type="entry name" value="AldOxase/xan_DH_MoCoBD1"/>
</dbReference>
<keyword evidence="10" id="KW-0408">Iron</keyword>
<evidence type="ECO:0000313" key="16">
    <source>
        <dbReference type="Proteomes" id="UP001159427"/>
    </source>
</evidence>
<name>A0ABN8MLS4_9CNID</name>
<comment type="caution">
    <text evidence="15">The sequence shown here is derived from an EMBL/GenBank/DDBJ whole genome shotgun (WGS) entry which is preliminary data.</text>
</comment>
<dbReference type="SUPFAM" id="SSF47741">
    <property type="entry name" value="CO dehydrogenase ISP C-domain like"/>
    <property type="match status" value="1"/>
</dbReference>
<keyword evidence="6" id="KW-0001">2Fe-2S</keyword>
<dbReference type="Gene3D" id="3.10.20.30">
    <property type="match status" value="1"/>
</dbReference>
<dbReference type="InterPro" id="IPR016208">
    <property type="entry name" value="Ald_Oxase/xanthine_DH-like"/>
</dbReference>
<keyword evidence="9" id="KW-0560">Oxidoreductase</keyword>
<dbReference type="InterPro" id="IPR005107">
    <property type="entry name" value="CO_DH_flav_C"/>
</dbReference>
<dbReference type="SUPFAM" id="SSF54665">
    <property type="entry name" value="CO dehydrogenase molybdoprotein N-domain-like"/>
    <property type="match status" value="1"/>
</dbReference>
<proteinExistence type="inferred from homology"/>
<evidence type="ECO:0000256" key="12">
    <source>
        <dbReference type="ARBA" id="ARBA00034078"/>
    </source>
</evidence>
<dbReference type="SMART" id="SM01092">
    <property type="entry name" value="CO_deh_flav_C"/>
    <property type="match status" value="1"/>
</dbReference>
<dbReference type="PROSITE" id="PS51387">
    <property type="entry name" value="FAD_PCMH"/>
    <property type="match status" value="1"/>
</dbReference>
<evidence type="ECO:0000256" key="3">
    <source>
        <dbReference type="ARBA" id="ARBA00006849"/>
    </source>
</evidence>
<evidence type="ECO:0000256" key="9">
    <source>
        <dbReference type="ARBA" id="ARBA00023002"/>
    </source>
</evidence>
<dbReference type="InterPro" id="IPR036010">
    <property type="entry name" value="2Fe-2S_ferredoxin-like_sf"/>
</dbReference>
<dbReference type="InterPro" id="IPR002346">
    <property type="entry name" value="Mopterin_DH_FAD-bd"/>
</dbReference>
<evidence type="ECO:0000256" key="7">
    <source>
        <dbReference type="ARBA" id="ARBA00022723"/>
    </source>
</evidence>
<dbReference type="SUPFAM" id="SSF56003">
    <property type="entry name" value="Molybdenum cofactor-binding domain"/>
    <property type="match status" value="1"/>
</dbReference>
<feature type="domain" description="FAD-binding PCMH-type" evidence="14">
    <location>
        <begin position="222"/>
        <end position="403"/>
    </location>
</feature>
<dbReference type="Gene3D" id="3.30.390.50">
    <property type="entry name" value="CO dehydrogenase flavoprotein, C-terminal domain"/>
    <property type="match status" value="1"/>
</dbReference>
<dbReference type="Pfam" id="PF00941">
    <property type="entry name" value="FAD_binding_5"/>
    <property type="match status" value="1"/>
</dbReference>